<accession>A0A4R0NH12</accession>
<dbReference type="AlphaFoldDB" id="A0A4R0NH12"/>
<dbReference type="RefSeq" id="WP_131597751.1">
    <property type="nucleotide sequence ID" value="NZ_SJSL01000008.1"/>
</dbReference>
<gene>
    <name evidence="3" type="ORF">EZ437_19500</name>
</gene>
<evidence type="ECO:0000259" key="2">
    <source>
        <dbReference type="Pfam" id="PF10988"/>
    </source>
</evidence>
<keyword evidence="4" id="KW-1185">Reference proteome</keyword>
<evidence type="ECO:0000313" key="4">
    <source>
        <dbReference type="Proteomes" id="UP000293347"/>
    </source>
</evidence>
<feature type="domain" description="Putative auto-transporter adhesin head GIN" evidence="2">
    <location>
        <begin position="42"/>
        <end position="226"/>
    </location>
</feature>
<evidence type="ECO:0000313" key="3">
    <source>
        <dbReference type="EMBL" id="TCC98034.1"/>
    </source>
</evidence>
<dbReference type="Pfam" id="PF10988">
    <property type="entry name" value="DUF2807"/>
    <property type="match status" value="1"/>
</dbReference>
<keyword evidence="1" id="KW-0732">Signal</keyword>
<dbReference type="InterPro" id="IPR021255">
    <property type="entry name" value="DUF2807"/>
</dbReference>
<organism evidence="3 4">
    <name type="scientific">Pedobacter psychroterrae</name>
    <dbReference type="NCBI Taxonomy" id="2530453"/>
    <lineage>
        <taxon>Bacteria</taxon>
        <taxon>Pseudomonadati</taxon>
        <taxon>Bacteroidota</taxon>
        <taxon>Sphingobacteriia</taxon>
        <taxon>Sphingobacteriales</taxon>
        <taxon>Sphingobacteriaceae</taxon>
        <taxon>Pedobacter</taxon>
    </lineage>
</organism>
<feature type="signal peptide" evidence="1">
    <location>
        <begin position="1"/>
        <end position="22"/>
    </location>
</feature>
<dbReference type="EMBL" id="SJSL01000008">
    <property type="protein sequence ID" value="TCC98034.1"/>
    <property type="molecule type" value="Genomic_DNA"/>
</dbReference>
<dbReference type="OrthoDB" id="794214at2"/>
<sequence>MKRITPVLFLALSFFASANATAVLPLNTPSAPTVRDERIVKDFTGVVAGGPIEVVVKIGMNEGVKFEGDEEAISTLVTEVKGKVLIIRPKTSWTSWAKKYENKKITAYVTAKDITSLAMSGNGSITATSVLTAREFTATLSGSGSIKAQLNTDKFTGVISGSGNLILSGKADDSNVTVSGSGKLSGKELKIDLLSARISGSGSVTAHVEDSIKATISGSGHVYYTGYASIEQKVIGSGGITKL</sequence>
<dbReference type="Proteomes" id="UP000293347">
    <property type="component" value="Unassembled WGS sequence"/>
</dbReference>
<dbReference type="Gene3D" id="2.160.20.120">
    <property type="match status" value="1"/>
</dbReference>
<name>A0A4R0NH12_9SPHI</name>
<evidence type="ECO:0000256" key="1">
    <source>
        <dbReference type="SAM" id="SignalP"/>
    </source>
</evidence>
<dbReference type="PANTHER" id="PTHR39200:SF1">
    <property type="entry name" value="AUTO-TRANSPORTER ADHESIN HEAD GIN DOMAIN-CONTAINING PROTEIN-RELATED"/>
    <property type="match status" value="1"/>
</dbReference>
<reference evidence="3 4" key="1">
    <citation type="submission" date="2019-02" db="EMBL/GenBank/DDBJ databases">
        <title>Pedobacter sp. RP-1-14 sp. nov., isolated from Arctic soil.</title>
        <authorList>
            <person name="Dahal R.H."/>
        </authorList>
    </citation>
    <scope>NUCLEOTIDE SEQUENCE [LARGE SCALE GENOMIC DNA]</scope>
    <source>
        <strain evidence="3 4">RP-1-14</strain>
    </source>
</reference>
<feature type="chain" id="PRO_5020388167" evidence="1">
    <location>
        <begin position="23"/>
        <end position="243"/>
    </location>
</feature>
<comment type="caution">
    <text evidence="3">The sequence shown here is derived from an EMBL/GenBank/DDBJ whole genome shotgun (WGS) entry which is preliminary data.</text>
</comment>
<proteinExistence type="predicted"/>
<protein>
    <submittedName>
        <fullName evidence="3">DUF2807 domain-containing protein</fullName>
    </submittedName>
</protein>
<dbReference type="PANTHER" id="PTHR39200">
    <property type="entry name" value="HYPOTHETICAL EXPORTED PROTEIN"/>
    <property type="match status" value="1"/>
</dbReference>